<keyword evidence="8" id="KW-0813">Transport</keyword>
<evidence type="ECO:0000256" key="2">
    <source>
        <dbReference type="ARBA" id="ARBA00010867"/>
    </source>
</evidence>
<evidence type="ECO:0000256" key="5">
    <source>
        <dbReference type="ARBA" id="ARBA00022989"/>
    </source>
</evidence>
<name>A0A1V9ZYW4_9STRA</name>
<dbReference type="AlphaFoldDB" id="A0A1V9ZYW4"/>
<evidence type="ECO:0000256" key="7">
    <source>
        <dbReference type="ARBA" id="ARBA00023136"/>
    </source>
</evidence>
<evidence type="ECO:0000256" key="1">
    <source>
        <dbReference type="ARBA" id="ARBA00004304"/>
    </source>
</evidence>
<organism evidence="9 10">
    <name type="scientific">Thraustotheca clavata</name>
    <dbReference type="NCBI Taxonomy" id="74557"/>
    <lineage>
        <taxon>Eukaryota</taxon>
        <taxon>Sar</taxon>
        <taxon>Stramenopiles</taxon>
        <taxon>Oomycota</taxon>
        <taxon>Saprolegniomycetes</taxon>
        <taxon>Saprolegniales</taxon>
        <taxon>Achlyaceae</taxon>
        <taxon>Thraustotheca</taxon>
    </lineage>
</organism>
<keyword evidence="8" id="KW-0811">Translocation</keyword>
<evidence type="ECO:0000313" key="9">
    <source>
        <dbReference type="EMBL" id="OQS03131.1"/>
    </source>
</evidence>
<dbReference type="PANTHER" id="PTHR13032:SF6">
    <property type="entry name" value="MITOCHONDRIAL IMPORT INNER MEMBRANE TRANSLOCASE SUBUNIT TIM21"/>
    <property type="match status" value="1"/>
</dbReference>
<dbReference type="Proteomes" id="UP000243217">
    <property type="component" value="Unassembled WGS sequence"/>
</dbReference>
<dbReference type="Gene3D" id="3.10.450.320">
    <property type="entry name" value="Mitochondrial import inner membrane translocase subunit Tim21"/>
    <property type="match status" value="1"/>
</dbReference>
<dbReference type="PANTHER" id="PTHR13032">
    <property type="entry name" value="MITOCHONDRIAL IMPORT INNER MEMBRANE TRANSLOCASE SUBUNIT TIM21"/>
    <property type="match status" value="1"/>
</dbReference>
<keyword evidence="8" id="KW-0653">Protein transport</keyword>
<dbReference type="STRING" id="74557.A0A1V9ZYW4"/>
<keyword evidence="10" id="KW-1185">Reference proteome</keyword>
<keyword evidence="6 8" id="KW-0496">Mitochondrion</keyword>
<proteinExistence type="inferred from homology"/>
<dbReference type="OrthoDB" id="436405at2759"/>
<comment type="caution">
    <text evidence="9">The sequence shown here is derived from an EMBL/GenBank/DDBJ whole genome shotgun (WGS) entry which is preliminary data.</text>
</comment>
<comment type="similarity">
    <text evidence="2 8">Belongs to the TIM21 family.</text>
</comment>
<evidence type="ECO:0000256" key="8">
    <source>
        <dbReference type="RuleBase" id="RU367142"/>
    </source>
</evidence>
<comment type="subcellular location">
    <subcellularLocation>
        <location evidence="8">Mitochondrion inner membrane</location>
        <topology evidence="8">Single-pass membrane protein</topology>
    </subcellularLocation>
    <subcellularLocation>
        <location evidence="1">Mitochondrion membrane</location>
        <topology evidence="1">Single-pass membrane protein</topology>
    </subcellularLocation>
</comment>
<reference evidence="9 10" key="1">
    <citation type="journal article" date="2014" name="Genome Biol. Evol.">
        <title>The secreted proteins of Achlya hypogyna and Thraustotheca clavata identify the ancestral oomycete secretome and reveal gene acquisitions by horizontal gene transfer.</title>
        <authorList>
            <person name="Misner I."/>
            <person name="Blouin N."/>
            <person name="Leonard G."/>
            <person name="Richards T.A."/>
            <person name="Lane C.E."/>
        </authorList>
    </citation>
    <scope>NUCLEOTIDE SEQUENCE [LARGE SCALE GENOMIC DNA]</scope>
    <source>
        <strain evidence="9 10">ATCC 34112</strain>
    </source>
</reference>
<dbReference type="GO" id="GO:0030150">
    <property type="term" value="P:protein import into mitochondrial matrix"/>
    <property type="evidence" value="ECO:0007669"/>
    <property type="project" value="UniProtKB-UniRule"/>
</dbReference>
<protein>
    <recommendedName>
        <fullName evidence="8">Mitochondrial import inner membrane translocase subunit Tim21</fullName>
    </recommendedName>
</protein>
<evidence type="ECO:0000256" key="3">
    <source>
        <dbReference type="ARBA" id="ARBA00022692"/>
    </source>
</evidence>
<keyword evidence="3 8" id="KW-0812">Transmembrane</keyword>
<dbReference type="Pfam" id="PF08294">
    <property type="entry name" value="TIM21"/>
    <property type="match status" value="1"/>
</dbReference>
<evidence type="ECO:0000313" key="10">
    <source>
        <dbReference type="Proteomes" id="UP000243217"/>
    </source>
</evidence>
<keyword evidence="5 8" id="KW-1133">Transmembrane helix</keyword>
<keyword evidence="8" id="KW-0999">Mitochondrion inner membrane</keyword>
<dbReference type="GO" id="GO:0005744">
    <property type="term" value="C:TIM23 mitochondrial import inner membrane translocase complex"/>
    <property type="evidence" value="ECO:0007669"/>
    <property type="project" value="UniProtKB-UniRule"/>
</dbReference>
<dbReference type="InterPro" id="IPR038552">
    <property type="entry name" value="Tim21_IMS_sf"/>
</dbReference>
<evidence type="ECO:0000256" key="4">
    <source>
        <dbReference type="ARBA" id="ARBA00022946"/>
    </source>
</evidence>
<keyword evidence="4" id="KW-0809">Transit peptide</keyword>
<feature type="transmembrane region" description="Helical" evidence="8">
    <location>
        <begin position="74"/>
        <end position="92"/>
    </location>
</feature>
<dbReference type="EMBL" id="JNBS01000987">
    <property type="protein sequence ID" value="OQS03131.1"/>
    <property type="molecule type" value="Genomic_DNA"/>
</dbReference>
<evidence type="ECO:0000256" key="6">
    <source>
        <dbReference type="ARBA" id="ARBA00023128"/>
    </source>
</evidence>
<accession>A0A1V9ZYW4</accession>
<keyword evidence="7 8" id="KW-0472">Membrane</keyword>
<comment type="subunit">
    <text evidence="8">Component of the TIM23 complex.</text>
</comment>
<sequence>MLPIASLRRALGATSKSRSFMMSAKPSRKSTHLPRRMFCDKAKPNPAQGGAQAEAQTDAIVLTPYEKVAAGTQMGMWAGILGLATVCGYFIVRELFPSRMSPNSLFSEASDIVLQNDMVLQRLGAPIRCYGRDHGGHKEGRRNFIEHVELNDKDGQKTRLRIKFNMKGPNGKAQCWAETNANMKKGEYVYLIVQTYTGEIIKIHDNRQILQAESEEERDALKRLLGN</sequence>
<dbReference type="InterPro" id="IPR013261">
    <property type="entry name" value="Tim21"/>
</dbReference>
<gene>
    <name evidence="9" type="ORF">THRCLA_04561</name>
</gene>
<comment type="function">
    <text evidence="8">Essential component of the TIM23 complex, a complex that mediates the translocation of transit peptide-containing proteins across the mitochondrial inner membrane.</text>
</comment>